<sequence length="42" mass="4861">MTDPIDFTQWTLRQLEVGAKYAATSEHGDALLEELERRRNAQ</sequence>
<gene>
    <name evidence="1" type="primary">37</name>
    <name evidence="1" type="ORF">PBI_BRAHMS_37</name>
</gene>
<organism evidence="1 2">
    <name type="scientific">Microbacterium phage Brahms</name>
    <dbReference type="NCBI Taxonomy" id="2419973"/>
    <lineage>
        <taxon>Viruses</taxon>
        <taxon>Duplodnaviria</taxon>
        <taxon>Heunggongvirae</taxon>
        <taxon>Uroviricota</taxon>
        <taxon>Caudoviricetes</taxon>
        <taxon>Armstrongvirus</taxon>
        <taxon>Armstrongvirus armstrong</taxon>
    </lineage>
</organism>
<dbReference type="EMBL" id="MH834602">
    <property type="protein sequence ID" value="AYN55908.1"/>
    <property type="molecule type" value="Genomic_DNA"/>
</dbReference>
<protein>
    <submittedName>
        <fullName evidence="1">Uncharacterized protein</fullName>
    </submittedName>
</protein>
<accession>A0A3G2KAA8</accession>
<evidence type="ECO:0000313" key="1">
    <source>
        <dbReference type="EMBL" id="AYN55908.1"/>
    </source>
</evidence>
<name>A0A3G2KAA8_9CAUD</name>
<reference evidence="1 2" key="1">
    <citation type="submission" date="2018-09" db="EMBL/GenBank/DDBJ databases">
        <authorList>
            <person name="Fryberger R.B."/>
            <person name="Stoner T.H."/>
            <person name="Garlena R.A."/>
            <person name="Russell D.A."/>
            <person name="Pope W.H."/>
            <person name="Jacobs-Sera D."/>
            <person name="Hatfull G.F."/>
        </authorList>
    </citation>
    <scope>NUCLEOTIDE SEQUENCE [LARGE SCALE GENOMIC DNA]</scope>
</reference>
<evidence type="ECO:0000313" key="2">
    <source>
        <dbReference type="Proteomes" id="UP000279098"/>
    </source>
</evidence>
<proteinExistence type="predicted"/>
<dbReference type="Proteomes" id="UP000279098">
    <property type="component" value="Genome"/>
</dbReference>